<name>A0A1F6T598_9PROT</name>
<dbReference type="Pfam" id="PF13181">
    <property type="entry name" value="TPR_8"/>
    <property type="match status" value="1"/>
</dbReference>
<evidence type="ECO:0000256" key="2">
    <source>
        <dbReference type="ARBA" id="ARBA00022803"/>
    </source>
</evidence>
<evidence type="ECO:0000256" key="1">
    <source>
        <dbReference type="ARBA" id="ARBA00022737"/>
    </source>
</evidence>
<dbReference type="AlphaFoldDB" id="A0A1F6T598"/>
<dbReference type="Proteomes" id="UP000179334">
    <property type="component" value="Unassembled WGS sequence"/>
</dbReference>
<dbReference type="SUPFAM" id="SSF48452">
    <property type="entry name" value="TPR-like"/>
    <property type="match status" value="2"/>
</dbReference>
<dbReference type="InterPro" id="IPR050498">
    <property type="entry name" value="Ycf3"/>
</dbReference>
<evidence type="ECO:0000256" key="3">
    <source>
        <dbReference type="PROSITE-ProRule" id="PRU00339"/>
    </source>
</evidence>
<keyword evidence="1" id="KW-0677">Repeat</keyword>
<dbReference type="NCBIfam" id="NF047558">
    <property type="entry name" value="TPR_END_plus"/>
    <property type="match status" value="1"/>
</dbReference>
<dbReference type="Pfam" id="PF13414">
    <property type="entry name" value="TPR_11"/>
    <property type="match status" value="1"/>
</dbReference>
<dbReference type="PROSITE" id="PS50005">
    <property type="entry name" value="TPR"/>
    <property type="match status" value="1"/>
</dbReference>
<dbReference type="PANTHER" id="PTHR44858">
    <property type="entry name" value="TETRATRICOPEPTIDE REPEAT PROTEIN 6"/>
    <property type="match status" value="1"/>
</dbReference>
<dbReference type="EMBL" id="MFSR01000028">
    <property type="protein sequence ID" value="OGI40310.1"/>
    <property type="molecule type" value="Genomic_DNA"/>
</dbReference>
<evidence type="ECO:0000313" key="4">
    <source>
        <dbReference type="EMBL" id="OGI40310.1"/>
    </source>
</evidence>
<keyword evidence="2 3" id="KW-0802">TPR repeat</keyword>
<evidence type="ECO:0000313" key="5">
    <source>
        <dbReference type="Proteomes" id="UP000179334"/>
    </source>
</evidence>
<proteinExistence type="predicted"/>
<gene>
    <name evidence="4" type="ORF">A2V91_02805</name>
</gene>
<dbReference type="InterPro" id="IPR019734">
    <property type="entry name" value="TPR_rpt"/>
</dbReference>
<dbReference type="PANTHER" id="PTHR44858:SF1">
    <property type="entry name" value="UDP-N-ACETYLGLUCOSAMINE--PEPTIDE N-ACETYLGLUCOSAMINYLTRANSFERASE SPINDLY-RELATED"/>
    <property type="match status" value="1"/>
</dbReference>
<dbReference type="InterPro" id="IPR011990">
    <property type="entry name" value="TPR-like_helical_dom_sf"/>
</dbReference>
<feature type="repeat" description="TPR" evidence="3">
    <location>
        <begin position="238"/>
        <end position="271"/>
    </location>
</feature>
<comment type="caution">
    <text evidence="4">The sequence shown here is derived from an EMBL/GenBank/DDBJ whole genome shotgun (WGS) entry which is preliminary data.</text>
</comment>
<reference evidence="4 5" key="1">
    <citation type="journal article" date="2016" name="Nat. Commun.">
        <title>Thousands of microbial genomes shed light on interconnected biogeochemical processes in an aquifer system.</title>
        <authorList>
            <person name="Anantharaman K."/>
            <person name="Brown C.T."/>
            <person name="Hug L.A."/>
            <person name="Sharon I."/>
            <person name="Castelle C.J."/>
            <person name="Probst A.J."/>
            <person name="Thomas B.C."/>
            <person name="Singh A."/>
            <person name="Wilkins M.J."/>
            <person name="Karaoz U."/>
            <person name="Brodie E.L."/>
            <person name="Williams K.H."/>
            <person name="Hubbard S.S."/>
            <person name="Banfield J.F."/>
        </authorList>
    </citation>
    <scope>NUCLEOTIDE SEQUENCE [LARGE SCALE GENOMIC DNA]</scope>
</reference>
<sequence length="447" mass="50077">MTEALISNLAQIRAVRVISRTTVMRYKGAKKSLPEIARELGVDAVIEGSVMRSGDRVRVTAQMMEGATETHLWGKEYDRDLRDVLALQSEVARAIAGEIRAEVTPDVRARLAASRTVNPDAYDAFLRGRAFSRRENQEDNNAAIALLEKAVALDPEFSTAHAELSRAYRIRSFFFAPQEEQWEEKAFTEVDRALALDPDSADAHLARAMLLWVPSQGFRHEEAVRELRRAVELSPSLDEAHHQLGLVYLHIGLLDQAQLAAEEAVRLNPGNTLALYRTGVVELYQGKYQQALDVFSRIPGDFNPALVAYQNAWTLFYLGRKKEALATAESYLARYGNDEGGLSTSLQALFAADVGDARRAEEKIRLAIARGKGYGHFHHTAYNIASAYALLNRPREAVQWLETAASDGLPCYPLFEKDPNLDRIRSDASFAAFLARQKAQWERFKRL</sequence>
<dbReference type="Gene3D" id="1.25.40.10">
    <property type="entry name" value="Tetratricopeptide repeat domain"/>
    <property type="match status" value="2"/>
</dbReference>
<accession>A0A1F6T598</accession>
<organism evidence="4 5">
    <name type="scientific">Candidatus Muproteobacteria bacterium RBG_16_64_10</name>
    <dbReference type="NCBI Taxonomy" id="1817757"/>
    <lineage>
        <taxon>Bacteria</taxon>
        <taxon>Pseudomonadati</taxon>
        <taxon>Pseudomonadota</taxon>
        <taxon>Candidatus Muproteobacteria</taxon>
    </lineage>
</organism>
<dbReference type="Gene3D" id="3.40.50.10070">
    <property type="entry name" value="TolB, N-terminal domain"/>
    <property type="match status" value="1"/>
</dbReference>
<protein>
    <submittedName>
        <fullName evidence="4">Uncharacterized protein</fullName>
    </submittedName>
</protein>
<dbReference type="Pfam" id="PF13174">
    <property type="entry name" value="TPR_6"/>
    <property type="match status" value="1"/>
</dbReference>